<comment type="function">
    <text evidence="3">PPIases accelerate the folding of proteins. It catalyzes the cis-trans isomerization of proline imidic peptide bonds in oligopeptides.</text>
</comment>
<comment type="catalytic activity">
    <reaction evidence="3">
        <text>[protein]-peptidylproline (omega=180) = [protein]-peptidylproline (omega=0)</text>
        <dbReference type="Rhea" id="RHEA:16237"/>
        <dbReference type="Rhea" id="RHEA-COMP:10747"/>
        <dbReference type="Rhea" id="RHEA-COMP:10748"/>
        <dbReference type="ChEBI" id="CHEBI:83833"/>
        <dbReference type="ChEBI" id="CHEBI:83834"/>
        <dbReference type="EC" id="5.2.1.8"/>
    </reaction>
</comment>
<dbReference type="PANTHER" id="PTHR43246">
    <property type="entry name" value="PEPTIDYL-PROLYL CIS-TRANS ISOMERASE CYP38, CHLOROPLASTIC"/>
    <property type="match status" value="1"/>
</dbReference>
<evidence type="ECO:0000256" key="3">
    <source>
        <dbReference type="RuleBase" id="RU363019"/>
    </source>
</evidence>
<feature type="signal peptide" evidence="3">
    <location>
        <begin position="1"/>
        <end position="23"/>
    </location>
</feature>
<gene>
    <name evidence="5" type="ORF">GNT65_18395</name>
</gene>
<feature type="chain" id="PRO_5027150147" description="Peptidyl-prolyl cis-trans isomerase" evidence="3">
    <location>
        <begin position="24"/>
        <end position="215"/>
    </location>
</feature>
<proteinExistence type="inferred from homology"/>
<dbReference type="GO" id="GO:0003755">
    <property type="term" value="F:peptidyl-prolyl cis-trans isomerase activity"/>
    <property type="evidence" value="ECO:0007669"/>
    <property type="project" value="UniProtKB-UniRule"/>
</dbReference>
<feature type="domain" description="PPIase cyclophilin-type" evidence="4">
    <location>
        <begin position="54"/>
        <end position="207"/>
    </location>
</feature>
<keyword evidence="3" id="KW-0732">Signal</keyword>
<evidence type="ECO:0000256" key="1">
    <source>
        <dbReference type="ARBA" id="ARBA00023110"/>
    </source>
</evidence>
<dbReference type="AlphaFoldDB" id="A0A6L7I5G3"/>
<organism evidence="5 6">
    <name type="scientific">Shewanella insulae</name>
    <dbReference type="NCBI Taxonomy" id="2681496"/>
    <lineage>
        <taxon>Bacteria</taxon>
        <taxon>Pseudomonadati</taxon>
        <taxon>Pseudomonadota</taxon>
        <taxon>Gammaproteobacteria</taxon>
        <taxon>Alteromonadales</taxon>
        <taxon>Shewanellaceae</taxon>
        <taxon>Shewanella</taxon>
    </lineage>
</organism>
<dbReference type="Proteomes" id="UP000474778">
    <property type="component" value="Unassembled WGS sequence"/>
</dbReference>
<accession>A0A6L7I5G3</accession>
<evidence type="ECO:0000313" key="5">
    <source>
        <dbReference type="EMBL" id="MXR70631.1"/>
    </source>
</evidence>
<evidence type="ECO:0000259" key="4">
    <source>
        <dbReference type="PROSITE" id="PS50072"/>
    </source>
</evidence>
<keyword evidence="1 3" id="KW-0697">Rotamase</keyword>
<dbReference type="Pfam" id="PF00160">
    <property type="entry name" value="Pro_isomerase"/>
    <property type="match status" value="1"/>
</dbReference>
<dbReference type="RefSeq" id="WP_160798646.1">
    <property type="nucleotide sequence ID" value="NZ_CANMWR010000001.1"/>
</dbReference>
<comment type="caution">
    <text evidence="5">The sequence shown here is derived from an EMBL/GenBank/DDBJ whole genome shotgun (WGS) entry which is preliminary data.</text>
</comment>
<dbReference type="InterPro" id="IPR002130">
    <property type="entry name" value="Cyclophilin-type_PPIase_dom"/>
</dbReference>
<dbReference type="PRINTS" id="PR00153">
    <property type="entry name" value="CSAPPISMRASE"/>
</dbReference>
<keyword evidence="6" id="KW-1185">Reference proteome</keyword>
<dbReference type="PROSITE" id="PS50072">
    <property type="entry name" value="CSA_PPIASE_2"/>
    <property type="match status" value="1"/>
</dbReference>
<dbReference type="InterPro" id="IPR044665">
    <property type="entry name" value="E_coli_cyclophilin_A-like"/>
</dbReference>
<reference evidence="5 6" key="1">
    <citation type="submission" date="2019-12" db="EMBL/GenBank/DDBJ databases">
        <title>Shewanella insulae sp. nov., isolated from a tidal flat.</title>
        <authorList>
            <person name="Yoon J.-H."/>
        </authorList>
    </citation>
    <scope>NUCLEOTIDE SEQUENCE [LARGE SCALE GENOMIC DNA]</scope>
    <source>
        <strain evidence="5 6">JBTF-M18</strain>
    </source>
</reference>
<keyword evidence="2 3" id="KW-0413">Isomerase</keyword>
<comment type="similarity">
    <text evidence="3">Belongs to the cyclophilin-type PPIase family.</text>
</comment>
<dbReference type="SUPFAM" id="SSF50891">
    <property type="entry name" value="Cyclophilin-like"/>
    <property type="match status" value="1"/>
</dbReference>
<dbReference type="PROSITE" id="PS51257">
    <property type="entry name" value="PROKAR_LIPOPROTEIN"/>
    <property type="match status" value="1"/>
</dbReference>
<dbReference type="Gene3D" id="2.40.100.10">
    <property type="entry name" value="Cyclophilin-like"/>
    <property type="match status" value="1"/>
</dbReference>
<name>A0A6L7I5G3_9GAMM</name>
<dbReference type="InterPro" id="IPR029000">
    <property type="entry name" value="Cyclophilin-like_dom_sf"/>
</dbReference>
<dbReference type="EMBL" id="WRPA01000022">
    <property type="protein sequence ID" value="MXR70631.1"/>
    <property type="molecule type" value="Genomic_DNA"/>
</dbReference>
<evidence type="ECO:0000256" key="2">
    <source>
        <dbReference type="ARBA" id="ARBA00023235"/>
    </source>
</evidence>
<sequence length="215" mass="22568">MKKQIRGKLVLSVLLLLGLTACGGEEGSNGVIPNPPVTGPVPEMSIDACFTMTTSLGEVGLGIDSQHTRQSAANFIGYVDDGFYDGTLIHRVIHNFIIQGGGFTSGMVPKPGKAPIKNEASVGFSNLRGTLAMARARQSDSATSQFFINTLDNPQLDYSASSAGYAVFGRVLSGMEVVDQIGIVATTRVGDYSDVPLEDIVIQGIAPSECPISAE</sequence>
<evidence type="ECO:0000313" key="6">
    <source>
        <dbReference type="Proteomes" id="UP000474778"/>
    </source>
</evidence>
<dbReference type="EC" id="5.2.1.8" evidence="3"/>
<protein>
    <recommendedName>
        <fullName evidence="3">Peptidyl-prolyl cis-trans isomerase</fullName>
        <shortName evidence="3">PPIase</shortName>
        <ecNumber evidence="3">5.2.1.8</ecNumber>
    </recommendedName>
</protein>